<evidence type="ECO:0000256" key="5">
    <source>
        <dbReference type="ARBA" id="ARBA00023288"/>
    </source>
</evidence>
<dbReference type="Pfam" id="PF01547">
    <property type="entry name" value="SBP_bac_1"/>
    <property type="match status" value="1"/>
</dbReference>
<name>A0ABU1NYD5_9BACL</name>
<feature type="region of interest" description="Disordered" evidence="6">
    <location>
        <begin position="27"/>
        <end position="65"/>
    </location>
</feature>
<dbReference type="PANTHER" id="PTHR43649">
    <property type="entry name" value="ARABINOSE-BINDING PROTEIN-RELATED"/>
    <property type="match status" value="1"/>
</dbReference>
<reference evidence="8 9" key="1">
    <citation type="submission" date="2023-07" db="EMBL/GenBank/DDBJ databases">
        <title>Sorghum-associated microbial communities from plants grown in Nebraska, USA.</title>
        <authorList>
            <person name="Schachtman D."/>
        </authorList>
    </citation>
    <scope>NUCLEOTIDE SEQUENCE [LARGE SCALE GENOMIC DNA]</scope>
    <source>
        <strain evidence="8 9">CC258</strain>
    </source>
</reference>
<evidence type="ECO:0000313" key="9">
    <source>
        <dbReference type="Proteomes" id="UP001267290"/>
    </source>
</evidence>
<keyword evidence="2 7" id="KW-0732">Signal</keyword>
<keyword evidence="9" id="KW-1185">Reference proteome</keyword>
<protein>
    <submittedName>
        <fullName evidence="8">Aldouronate transport system substrate-binding protein</fullName>
    </submittedName>
</protein>
<dbReference type="PROSITE" id="PS51257">
    <property type="entry name" value="PROKAR_LIPOPROTEIN"/>
    <property type="match status" value="1"/>
</dbReference>
<evidence type="ECO:0000256" key="1">
    <source>
        <dbReference type="ARBA" id="ARBA00022475"/>
    </source>
</evidence>
<evidence type="ECO:0000256" key="3">
    <source>
        <dbReference type="ARBA" id="ARBA00023136"/>
    </source>
</evidence>
<dbReference type="Proteomes" id="UP001267290">
    <property type="component" value="Unassembled WGS sequence"/>
</dbReference>
<evidence type="ECO:0000256" key="7">
    <source>
        <dbReference type="SAM" id="SignalP"/>
    </source>
</evidence>
<feature type="signal peptide" evidence="7">
    <location>
        <begin position="1"/>
        <end position="26"/>
    </location>
</feature>
<keyword evidence="3" id="KW-0472">Membrane</keyword>
<feature type="chain" id="PRO_5045056140" evidence="7">
    <location>
        <begin position="27"/>
        <end position="563"/>
    </location>
</feature>
<evidence type="ECO:0000256" key="6">
    <source>
        <dbReference type="SAM" id="MobiDB-lite"/>
    </source>
</evidence>
<dbReference type="InterPro" id="IPR006059">
    <property type="entry name" value="SBP"/>
</dbReference>
<dbReference type="RefSeq" id="WP_310499578.1">
    <property type="nucleotide sequence ID" value="NZ_JAVDSB010000005.1"/>
</dbReference>
<dbReference type="InterPro" id="IPR050490">
    <property type="entry name" value="Bact_solute-bd_prot1"/>
</dbReference>
<keyword evidence="1" id="KW-1003">Cell membrane</keyword>
<evidence type="ECO:0000313" key="8">
    <source>
        <dbReference type="EMBL" id="MDR6552017.1"/>
    </source>
</evidence>
<comment type="caution">
    <text evidence="8">The sequence shown here is derived from an EMBL/GenBank/DDBJ whole genome shotgun (WGS) entry which is preliminary data.</text>
</comment>
<sequence>MKSLISKKSTLSLLITTLTLASTLSACSTTTDTTTDKPASSAAPAATKPAGNAAEQSPEGKYDPPISVSMVRDMPGGLTFPQGDSLDSNVMTKLLEQTYGVKIENKWVTDGVTYNDKLNVAIASGDLPDIFRVQPIQLKQLADAGIIADLTDVYKKNITPLADEKLRTDKGVGLASATLDGKLMGIPYVNAAIEGAQMLWVRKDWLDNLGLTEPKTMDDVYKISKAFKNNDPDKNGKSDTFGLGFYSNIFGGFGGMTGFFNGFHAYKNMWVKDPKGGNELVQGNLQPEMKQALAKLQELYKSGEIDKEFSVKTADQLLQDIVAGKIGMFYGAFSEPLNKLNKAVTADAKQVWEMYPLPSVDAKPALAQVTAMPAYYWVVNKKSKNPAAAIKMMNLYVEKIFGKTADFKFMYDGNFAVYQYQDVKTFGATKNLDHFLAIKAGLAGDMSKLNPEGKGYFDQVKQYQSGDKTMWRYAKIFGPDGSEKVINKYVTENQLYYDQFTGIPSELMVEKTGTLGDVTNETFMKILLGESPDLFDKFVANYNKLGGTDITKQVNDWYGKQKK</sequence>
<dbReference type="Gene3D" id="3.40.190.10">
    <property type="entry name" value="Periplasmic binding protein-like II"/>
    <property type="match status" value="2"/>
</dbReference>
<organism evidence="8 9">
    <name type="scientific">Paenibacillus qinlingensis</name>
    <dbReference type="NCBI Taxonomy" id="1837343"/>
    <lineage>
        <taxon>Bacteria</taxon>
        <taxon>Bacillati</taxon>
        <taxon>Bacillota</taxon>
        <taxon>Bacilli</taxon>
        <taxon>Bacillales</taxon>
        <taxon>Paenibacillaceae</taxon>
        <taxon>Paenibacillus</taxon>
    </lineage>
</organism>
<evidence type="ECO:0000256" key="2">
    <source>
        <dbReference type="ARBA" id="ARBA00022729"/>
    </source>
</evidence>
<keyword evidence="5" id="KW-0449">Lipoprotein</keyword>
<gene>
    <name evidence="8" type="ORF">J2736_003219</name>
</gene>
<dbReference type="PANTHER" id="PTHR43649:SF33">
    <property type="entry name" value="POLYGALACTURONAN_RHAMNOGALACTURONAN-BINDING PROTEIN YTCQ"/>
    <property type="match status" value="1"/>
</dbReference>
<keyword evidence="4" id="KW-0564">Palmitate</keyword>
<dbReference type="SUPFAM" id="SSF53850">
    <property type="entry name" value="Periplasmic binding protein-like II"/>
    <property type="match status" value="1"/>
</dbReference>
<dbReference type="EMBL" id="JAVDSB010000005">
    <property type="protein sequence ID" value="MDR6552017.1"/>
    <property type="molecule type" value="Genomic_DNA"/>
</dbReference>
<evidence type="ECO:0000256" key="4">
    <source>
        <dbReference type="ARBA" id="ARBA00023139"/>
    </source>
</evidence>
<accession>A0ABU1NYD5</accession>
<feature type="compositionally biased region" description="Low complexity" evidence="6">
    <location>
        <begin position="27"/>
        <end position="48"/>
    </location>
</feature>
<proteinExistence type="predicted"/>